<organism evidence="4 5">
    <name type="scientific">Desulforudis audaxviator (strain MP104C)</name>
    <dbReference type="NCBI Taxonomy" id="477974"/>
    <lineage>
        <taxon>Bacteria</taxon>
        <taxon>Bacillati</taxon>
        <taxon>Bacillota</taxon>
        <taxon>Clostridia</taxon>
        <taxon>Thermoanaerobacterales</taxon>
        <taxon>Candidatus Desulforudaceae</taxon>
        <taxon>Candidatus Desulforudis</taxon>
    </lineage>
</organism>
<evidence type="ECO:0000313" key="4">
    <source>
        <dbReference type="EMBL" id="ACA60079.1"/>
    </source>
</evidence>
<dbReference type="OrthoDB" id="9811074at2"/>
<keyword evidence="5" id="KW-1185">Reference proteome</keyword>
<dbReference type="SUPFAM" id="SSF144020">
    <property type="entry name" value="FdhE-like"/>
    <property type="match status" value="1"/>
</dbReference>
<name>B1I528_DESAP</name>
<reference evidence="4 5" key="2">
    <citation type="journal article" date="2008" name="Science">
        <title>Environmental genomics reveals a single-species ecosystem deep within Earth.</title>
        <authorList>
            <person name="Chivian D."/>
            <person name="Brodie E.L."/>
            <person name="Alm E.J."/>
            <person name="Culley D.E."/>
            <person name="Dehal P.S."/>
            <person name="Desantis T.Z."/>
            <person name="Gihring T.M."/>
            <person name="Lapidus A."/>
            <person name="Lin L.H."/>
            <person name="Lowry S.R."/>
            <person name="Moser D.P."/>
            <person name="Richardson P.M."/>
            <person name="Southam G."/>
            <person name="Wanger G."/>
            <person name="Pratt L.M."/>
            <person name="Andersen G.L."/>
            <person name="Hazen T.C."/>
            <person name="Brockman F.J."/>
            <person name="Arkin A.P."/>
            <person name="Onstott T.C."/>
        </authorList>
    </citation>
    <scope>NUCLEOTIDE SEQUENCE [LARGE SCALE GENOMIC DNA]</scope>
    <source>
        <strain evidence="4 5">MP104C</strain>
    </source>
</reference>
<dbReference type="EMBL" id="CP000860">
    <property type="protein sequence ID" value="ACA60079.1"/>
    <property type="molecule type" value="Genomic_DNA"/>
</dbReference>
<keyword evidence="1" id="KW-0963">Cytoplasm</keyword>
<dbReference type="Pfam" id="PF24860">
    <property type="entry name" value="FdhE_C"/>
    <property type="match status" value="1"/>
</dbReference>
<sequence>MSEMDVQFVEPHLLDLYRELRTVTVPPEKLQTGPVVPEILETWQSGIPMLYCHPPQIDVESFFEVLEEISRILKQYHPDRSEDVNRILAALPAEAEARSKSVAEVLRRDGEWLSNFVSEKDLPEEMVGFMISLTLRPFLRHFSAQLRESLDLESWRKRFCPVCGGHANFSRLSREIGARTLYCSLCETEWPFARIGCAFCNESDQKQFRFFTVDEAQRYRVYVCETCKGYIKTIDEGKTPIDEKIELFWEDVKTVHLDLLAMQEGYENKIAEIPAYGDEVKN</sequence>
<dbReference type="eggNOG" id="COG3058">
    <property type="taxonomic scope" value="Bacteria"/>
</dbReference>
<dbReference type="Proteomes" id="UP000008544">
    <property type="component" value="Chromosome"/>
</dbReference>
<feature type="domain" description="FdhE central" evidence="2">
    <location>
        <begin position="159"/>
        <end position="194"/>
    </location>
</feature>
<evidence type="ECO:0000259" key="3">
    <source>
        <dbReference type="Pfam" id="PF24860"/>
    </source>
</evidence>
<dbReference type="InterPro" id="IPR056797">
    <property type="entry name" value="FdhE_central"/>
</dbReference>
<feature type="domain" description="FdhE C-terminal" evidence="3">
    <location>
        <begin position="196"/>
        <end position="269"/>
    </location>
</feature>
<dbReference type="PANTHER" id="PTHR37689">
    <property type="entry name" value="PROTEIN FDHE"/>
    <property type="match status" value="1"/>
</dbReference>
<dbReference type="Gene3D" id="3.90.1670.10">
    <property type="entry name" value="FdhE-like domain"/>
    <property type="match status" value="1"/>
</dbReference>
<dbReference type="InterPro" id="IPR024064">
    <property type="entry name" value="FdhE-like_sf"/>
</dbReference>
<dbReference type="Pfam" id="PF24859">
    <property type="entry name" value="FdhE_central"/>
    <property type="match status" value="1"/>
</dbReference>
<reference evidence="5" key="1">
    <citation type="submission" date="2007-10" db="EMBL/GenBank/DDBJ databases">
        <title>Complete sequence of chromosome of Desulforudis audaxviator MP104C.</title>
        <authorList>
            <person name="Copeland A."/>
            <person name="Lucas S."/>
            <person name="Lapidus A."/>
            <person name="Barry K."/>
            <person name="Glavina del Rio T."/>
            <person name="Dalin E."/>
            <person name="Tice H."/>
            <person name="Bruce D."/>
            <person name="Pitluck S."/>
            <person name="Lowry S.R."/>
            <person name="Larimer F."/>
            <person name="Land M.L."/>
            <person name="Hauser L."/>
            <person name="Kyrpides N."/>
            <person name="Ivanova N.N."/>
            <person name="Richardson P."/>
        </authorList>
    </citation>
    <scope>NUCLEOTIDE SEQUENCE [LARGE SCALE GENOMIC DNA]</scope>
    <source>
        <strain evidence="5">MP104C</strain>
    </source>
</reference>
<evidence type="ECO:0000313" key="5">
    <source>
        <dbReference type="Proteomes" id="UP000008544"/>
    </source>
</evidence>
<dbReference type="GO" id="GO:0051604">
    <property type="term" value="P:protein maturation"/>
    <property type="evidence" value="ECO:0007669"/>
    <property type="project" value="TreeGrafter"/>
</dbReference>
<gene>
    <name evidence="4" type="ordered locus">Daud_1577</name>
</gene>
<dbReference type="HOGENOM" id="CLU_071015_1_1_9"/>
<evidence type="ECO:0000259" key="2">
    <source>
        <dbReference type="Pfam" id="PF24859"/>
    </source>
</evidence>
<dbReference type="GO" id="GO:0008199">
    <property type="term" value="F:ferric iron binding"/>
    <property type="evidence" value="ECO:0007669"/>
    <property type="project" value="TreeGrafter"/>
</dbReference>
<dbReference type="CDD" id="cd16341">
    <property type="entry name" value="FdhE"/>
    <property type="match status" value="1"/>
</dbReference>
<dbReference type="AlphaFoldDB" id="B1I528"/>
<dbReference type="GO" id="GO:0005829">
    <property type="term" value="C:cytosol"/>
    <property type="evidence" value="ECO:0007669"/>
    <property type="project" value="TreeGrafter"/>
</dbReference>
<protein>
    <submittedName>
        <fullName evidence="4">Putative formate dehydrogenase formation protein</fullName>
    </submittedName>
</protein>
<dbReference type="InterPro" id="IPR006452">
    <property type="entry name" value="Formate_DH_accessory"/>
</dbReference>
<evidence type="ECO:0000256" key="1">
    <source>
        <dbReference type="ARBA" id="ARBA00022490"/>
    </source>
</evidence>
<accession>B1I528</accession>
<dbReference type="KEGG" id="dau:Daud_1577"/>
<proteinExistence type="predicted"/>
<dbReference type="InterPro" id="IPR056796">
    <property type="entry name" value="FdhE_C"/>
</dbReference>
<dbReference type="PANTHER" id="PTHR37689:SF1">
    <property type="entry name" value="PROTEIN FDHE"/>
    <property type="match status" value="1"/>
</dbReference>
<dbReference type="STRING" id="477974.Daud_1577"/>